<keyword evidence="4" id="KW-1003">Cell membrane</keyword>
<dbReference type="Proteomes" id="UP000289024">
    <property type="component" value="Unassembled WGS sequence"/>
</dbReference>
<dbReference type="EMBL" id="LT837687">
    <property type="protein sequence ID" value="SMA52848.1"/>
    <property type="molecule type" value="Genomic_DNA"/>
</dbReference>
<evidence type="ECO:0000313" key="28">
    <source>
        <dbReference type="EMBL" id="RPF69446.1"/>
    </source>
</evidence>
<dbReference type="PANTHER" id="PTHR30433:SF3">
    <property type="entry name" value="MOTILITY PROTEIN A"/>
    <property type="match status" value="1"/>
</dbReference>
<reference evidence="42 45" key="11">
    <citation type="submission" date="2018-04" db="EMBL/GenBank/DDBJ databases">
        <title>Complete genome sequences of Helicobacter pylori.</title>
        <authorList>
            <person name="Palau M."/>
            <person name="Minana-Galbis D."/>
        </authorList>
    </citation>
    <scope>NUCLEOTIDE SEQUENCE [LARGE SCALE GENOMIC DNA]</scope>
    <source>
        <strain evidence="26 45">B126</strain>
        <strain evidence="25 42">B518</strain>
    </source>
</reference>
<dbReference type="Proteomes" id="UP000037777">
    <property type="component" value="Unassembled WGS sequence"/>
</dbReference>
<evidence type="ECO:0000313" key="48">
    <source>
        <dbReference type="Proteomes" id="UP000319468"/>
    </source>
</evidence>
<keyword evidence="6" id="KW-0283">Flagellar rotation</keyword>
<dbReference type="Pfam" id="PF01618">
    <property type="entry name" value="MotA_ExbB"/>
    <property type="match status" value="1"/>
</dbReference>
<dbReference type="NCBIfam" id="NF006284">
    <property type="entry name" value="PRK08456.1"/>
    <property type="match status" value="1"/>
</dbReference>
<dbReference type="SMR" id="A0A024C0W7"/>
<sequence length="257" mass="27710">MDLSTILGLVLAVASISLGDILEDGNPLHIIHLSSVIIIVPTSLFAAMTGTHARYVKAAYKEIKIVFLNPKINLNETIKNLVELATLARKDGVLSLEGRVAQIEDDFTRNGLSMIIDGKDLKSVKESLEISIEEMEEYYHGAAHYWETAGETAPTMGLVGAVMGLMLALQKLDNPAEMAAGIAGAFTATVTGIMCSYAIFGPFGHKLKAKSKDIIKEKTVLLEGILGIANGENPRDLENKLLNYIAPGEPKKSQFEG</sequence>
<evidence type="ECO:0000313" key="33">
    <source>
        <dbReference type="Proteomes" id="UP000037777"/>
    </source>
</evidence>
<dbReference type="Proteomes" id="UP000254543">
    <property type="component" value="Unassembled WGS sequence"/>
</dbReference>
<evidence type="ECO:0000256" key="6">
    <source>
        <dbReference type="ARBA" id="ARBA00022779"/>
    </source>
</evidence>
<evidence type="ECO:0000313" key="41">
    <source>
        <dbReference type="Proteomes" id="UP000254543"/>
    </source>
</evidence>
<dbReference type="InterPro" id="IPR047055">
    <property type="entry name" value="MotA-like"/>
</dbReference>
<protein>
    <submittedName>
        <fullName evidence="14">Chemotaxis protein PomA</fullName>
    </submittedName>
    <submittedName>
        <fullName evidence="11">Flagellar motor protein MotA</fullName>
    </submittedName>
    <submittedName>
        <fullName evidence="16">Flagellar motor stator protein MotA</fullName>
    </submittedName>
    <submittedName>
        <fullName evidence="26">Motility protein A</fullName>
    </submittedName>
</protein>
<evidence type="ECO:0000256" key="3">
    <source>
        <dbReference type="ARBA" id="ARBA00022448"/>
    </source>
</evidence>
<reference evidence="27 44" key="14">
    <citation type="submission" date="2018-11" db="EMBL/GenBank/DDBJ databases">
        <authorList>
            <person name="Gutierrez A.J."/>
            <person name="Bravo M."/>
        </authorList>
    </citation>
    <scope>NUCLEOTIDE SEQUENCE</scope>
    <source>
        <strain evidence="27">1057</strain>
        <strain evidence="28 44">22388</strain>
    </source>
</reference>
<evidence type="ECO:0000313" key="34">
    <source>
        <dbReference type="Proteomes" id="UP000078049"/>
    </source>
</evidence>
<evidence type="ECO:0000256" key="8">
    <source>
        <dbReference type="ARBA" id="ARBA00023136"/>
    </source>
</evidence>
<evidence type="ECO:0000313" key="42">
    <source>
        <dbReference type="Proteomes" id="UP000272192"/>
    </source>
</evidence>
<dbReference type="EMBL" id="QEHH01000019">
    <property type="protein sequence ID" value="RKV59531.1"/>
    <property type="molecule type" value="Genomic_DNA"/>
</dbReference>
<accession>A0A024C0W7</accession>
<comment type="subcellular location">
    <subcellularLocation>
        <location evidence="1">Cell inner membrane</location>
        <topology evidence="1">Multi-pass membrane protein</topology>
    </subcellularLocation>
</comment>
<dbReference type="EMBL" id="CP051505">
    <property type="protein sequence ID" value="QQX50869.1"/>
    <property type="molecule type" value="Genomic_DNA"/>
</dbReference>
<reference evidence="15 33" key="2">
    <citation type="submission" date="2015-08" db="EMBL/GenBank/DDBJ databases">
        <title>Comparative genomics of Helicobacter pylori strains.</title>
        <authorList>
            <person name="Kumar N."/>
            <person name="Albert M.J."/>
            <person name="Al-Akbal H.M."/>
            <person name="Ahmed N."/>
        </authorList>
    </citation>
    <scope>NUCLEOTIDE SEQUENCE [LARGE SCALE GENOMIC DNA]</scope>
    <source>
        <strain evidence="15 33">59</strain>
    </source>
</reference>
<evidence type="ECO:0000313" key="47">
    <source>
        <dbReference type="Proteomes" id="UP000289281"/>
    </source>
</evidence>
<dbReference type="EMBL" id="UGJP01000003">
    <property type="protein sequence ID" value="STR28156.1"/>
    <property type="molecule type" value="Genomic_DNA"/>
</dbReference>
<evidence type="ECO:0000313" key="46">
    <source>
        <dbReference type="Proteomes" id="UP000289024"/>
    </source>
</evidence>
<dbReference type="EMBL" id="RPFT01000011">
    <property type="protein sequence ID" value="RPF67773.1"/>
    <property type="molecule type" value="Genomic_DNA"/>
</dbReference>
<reference evidence="48 49" key="6">
    <citation type="journal article" date="2017" name="Front. Cell. Infect. Microbiol.">
        <title>Whole Genome Sequence and Phylogenetic Analysis Show Helicobacter pylori Strains from Latin America Have Followed a Unique Evolution Pathway.</title>
        <authorList>
            <person name="Munoz-Ramirez Z.Y."/>
            <person name="Mendez-Tenorio A."/>
            <person name="Kato I."/>
            <person name="Bravo M.M."/>
            <person name="Rizzato C."/>
            <person name="Thorell K."/>
            <person name="Torres R.C."/>
            <person name="Aviles-Jimenez F."/>
            <person name="Camorlinga M."/>
            <person name="Canzian F."/>
            <person name="Torres J."/>
        </authorList>
    </citation>
    <scope>NUCLEOTIDE SEQUENCE [LARGE SCALE GENOMIC DNA]</scope>
    <source>
        <strain evidence="19 48">CM22347</strain>
        <strain evidence="20 49">CM22351</strain>
    </source>
</reference>
<reference evidence="18 36" key="4">
    <citation type="submission" date="2016-09" db="EMBL/GenBank/DDBJ databases">
        <authorList>
            <person name="Capua I."/>
            <person name="De Benedictis P."/>
            <person name="Joannis T."/>
            <person name="Lombin L.H."/>
            <person name="Cattoli G."/>
        </authorList>
    </citation>
    <scope>NUCLEOTIDE SEQUENCE [LARGE SCALE GENOMIC DNA]</scope>
    <source>
        <strain evidence="18 36">132A</strain>
    </source>
</reference>
<dbReference type="EMBL" id="UGHQ01000001">
    <property type="protein sequence ID" value="STO82558.1"/>
    <property type="molecule type" value="Genomic_DNA"/>
</dbReference>
<reference evidence="21 39" key="8">
    <citation type="submission" date="2018-01" db="EMBL/GenBank/DDBJ databases">
        <title>Helicobacter pylori genome-wide association study shows promise for predicting gastric cancer risk.</title>
        <authorList>
            <person name="Berthenet E."/>
            <person name="Yahara K."/>
            <person name="Thorell K."/>
            <person name="Pascoe B."/>
            <person name="Meric G."/>
            <person name="Mikhail J.M."/>
            <person name="Engstrand L."/>
            <person name="Enroth H."/>
            <person name="Burette A."/>
            <person name="Megraud F."/>
            <person name="Atherton J."/>
            <person name="Smith S."/>
            <person name="Wilkinson T.S."/>
            <person name="Hitchings M.D."/>
            <person name="Falush D."/>
            <person name="Sheppard S.K."/>
        </authorList>
    </citation>
    <scope>NUCLEOTIDE SEQUENCE [LARGE SCALE GENOMIC DNA]</scope>
    <source>
        <strain evidence="21 39">462</strain>
    </source>
</reference>
<dbReference type="Proteomes" id="UP000279456">
    <property type="component" value="Unassembled WGS sequence"/>
</dbReference>
<evidence type="ECO:0000313" key="13">
    <source>
        <dbReference type="EMBL" id="AUV79484.1"/>
    </source>
</evidence>
<dbReference type="EMBL" id="MJMX01000022">
    <property type="protein sequence ID" value="OLR46760.1"/>
    <property type="molecule type" value="Genomic_DNA"/>
</dbReference>
<dbReference type="RefSeq" id="WP_000366185.1">
    <property type="nucleotide sequence ID" value="NZ_AP017337.1"/>
</dbReference>
<dbReference type="EMBL" id="QELB01000063">
    <property type="protein sequence ID" value="RKU95291.1"/>
    <property type="molecule type" value="Genomic_DNA"/>
</dbReference>
<dbReference type="EMBL" id="CP011486">
    <property type="protein sequence ID" value="ANH48316.1"/>
    <property type="molecule type" value="Genomic_DNA"/>
</dbReference>
<dbReference type="Proteomes" id="UP000662764">
    <property type="component" value="Chromosome"/>
</dbReference>
<dbReference type="GO" id="GO:0071978">
    <property type="term" value="P:bacterial-type flagellum-dependent swarming motility"/>
    <property type="evidence" value="ECO:0007669"/>
    <property type="project" value="InterPro"/>
</dbReference>
<feature type="transmembrane region" description="Helical" evidence="9">
    <location>
        <begin position="153"/>
        <end position="172"/>
    </location>
</feature>
<evidence type="ECO:0000313" key="37">
    <source>
        <dbReference type="Proteomes" id="UP000198366"/>
    </source>
</evidence>
<dbReference type="Proteomes" id="UP000186621">
    <property type="component" value="Unassembled WGS sequence"/>
</dbReference>
<evidence type="ECO:0000313" key="22">
    <source>
        <dbReference type="EMBL" id="QJW43516.1"/>
    </source>
</evidence>
<reference evidence="13 38" key="10">
    <citation type="submission" date="2018-02" db="EMBL/GenBank/DDBJ databases">
        <title>N4-cytosine DNA methylation regulates transcription and pathogenesis in Helicobacter pylori.</title>
        <authorList>
            <person name="Kumar S."/>
            <person name="Karmakar B.C."/>
            <person name="Nagarajan D."/>
            <person name="Mukhopadhyay A.K."/>
            <person name="Rao D.N."/>
        </authorList>
    </citation>
    <scope>NUCLEOTIDE SEQUENCE [LARGE SCALE GENOMIC DNA]</scope>
    <source>
        <strain evidence="13 38">26695-dRdM2</strain>
    </source>
</reference>
<evidence type="ECO:0000313" key="53">
    <source>
        <dbReference type="Proteomes" id="UP000662764"/>
    </source>
</evidence>
<reference evidence="27 43" key="7">
    <citation type="journal article" date="2017" name="Gut Pathog.">
        <title>Mycobacterium avium subsp. paratuberculosis and associated risk factors for inflammatory bowel disease in Iranian patients.</title>
        <authorList>
            <person name="Zamani S."/>
            <person name="Zali M.R."/>
            <person name="Aghdaei H.A."/>
            <person name="Sechi L.A."/>
            <person name="Niegowska M."/>
            <person name="Caggiu E."/>
            <person name="Keshavarz R."/>
            <person name="Mosavari N."/>
            <person name="Feizabadi M.M."/>
        </authorList>
    </citation>
    <scope>NUCLEOTIDE SEQUENCE [LARGE SCALE GENOMIC DNA]</scope>
    <source>
        <strain evidence="27 43">1057</strain>
    </source>
</reference>
<dbReference type="PATRIC" id="fig|210.1916.peg.766"/>
<evidence type="ECO:0000313" key="26">
    <source>
        <dbReference type="EMBL" id="RKV59531.1"/>
    </source>
</evidence>
<dbReference type="Proteomes" id="UP000502945">
    <property type="component" value="Chromosome"/>
</dbReference>
<dbReference type="Proteomes" id="UP000272192">
    <property type="component" value="Unassembled WGS sequence"/>
</dbReference>
<evidence type="ECO:0000313" key="17">
    <source>
        <dbReference type="EMBL" id="MUV10174.1"/>
    </source>
</evidence>
<evidence type="ECO:0000256" key="5">
    <source>
        <dbReference type="ARBA" id="ARBA00022692"/>
    </source>
</evidence>
<dbReference type="EMBL" id="AP017632">
    <property type="protein sequence ID" value="BBI22947.1"/>
    <property type="molecule type" value="Genomic_DNA"/>
</dbReference>
<evidence type="ECO:0000313" key="44">
    <source>
        <dbReference type="Proteomes" id="UP000276972"/>
    </source>
</evidence>
<reference evidence="16" key="18">
    <citation type="submission" date="2023-08" db="EMBL/GenBank/DDBJ databases">
        <title>First insite into the whole-genome sequence variations in clarithromycin resistant Helicobacter pylori clinical isolates in Russia.</title>
        <authorList>
            <person name="Starkova D.A."/>
            <person name="Svarval A.V."/>
            <person name="Polev D.E."/>
            <person name="Saitova A.T."/>
            <person name="Gladyshev N.S."/>
            <person name="Egorova S.A."/>
        </authorList>
    </citation>
    <scope>NUCLEOTIDE SEQUENCE</scope>
    <source>
        <strain evidence="16">HP96</strain>
    </source>
</reference>
<feature type="domain" description="MotA/TolQ/ExbB proton channel" evidence="10">
    <location>
        <begin position="101"/>
        <end position="217"/>
    </location>
</feature>
<dbReference type="Proteomes" id="UP000236568">
    <property type="component" value="Chromosome"/>
</dbReference>
<dbReference type="EMBL" id="CP026324">
    <property type="protein sequence ID" value="AUV79484.1"/>
    <property type="molecule type" value="Genomic_DNA"/>
</dbReference>
<evidence type="ECO:0000313" key="15">
    <source>
        <dbReference type="EMBL" id="KOS32545.1"/>
    </source>
</evidence>
<dbReference type="EMBL" id="WAEA01000006">
    <property type="protein sequence ID" value="MUV10174.1"/>
    <property type="molecule type" value="Genomic_DNA"/>
</dbReference>
<evidence type="ECO:0000313" key="16">
    <source>
        <dbReference type="EMBL" id="MDU9789887.1"/>
    </source>
</evidence>
<reference evidence="34 35" key="1">
    <citation type="submission" date="2014-04" db="EMBL/GenBank/DDBJ databases">
        <title>Detecting global and local adaptation in a worldwide sample of Helicobacter pylori genomes.</title>
        <authorList>
            <person name="Montano V."/>
            <person name="Didelot X."/>
            <person name="Foll M."/>
            <person name="Linz B."/>
            <person name="Reinhardt R."/>
            <person name="Suerbaum S."/>
            <person name="Moodley Y."/>
            <person name="Jensen J.D."/>
        </authorList>
    </citation>
    <scope>NUCLEOTIDE SEQUENCE [LARGE SCALE GENOMIC DNA]</scope>
    <source>
        <strain evidence="34">ausabrJ05</strain>
        <strain evidence="11">AusabrJ05</strain>
        <strain evidence="12 35">K26A1</strain>
    </source>
</reference>
<dbReference type="EMBL" id="CP011485">
    <property type="protein sequence ID" value="ANH46759.1"/>
    <property type="molecule type" value="Genomic_DNA"/>
</dbReference>
<keyword evidence="7 9" id="KW-1133">Transmembrane helix</keyword>
<evidence type="ECO:0000313" key="36">
    <source>
        <dbReference type="Proteomes" id="UP000186621"/>
    </source>
</evidence>
<evidence type="ECO:0000256" key="7">
    <source>
        <dbReference type="ARBA" id="ARBA00022989"/>
    </source>
</evidence>
<evidence type="ECO:0000313" key="29">
    <source>
        <dbReference type="EMBL" id="RVZ36246.1"/>
    </source>
</evidence>
<evidence type="ECO:0000313" key="27">
    <source>
        <dbReference type="EMBL" id="RPF67773.1"/>
    </source>
</evidence>
<evidence type="ECO:0000313" key="24">
    <source>
        <dbReference type="EMBL" id="QQX50869.1"/>
    </source>
</evidence>
<dbReference type="eggNOG" id="COG1291">
    <property type="taxonomic scope" value="Bacteria"/>
</dbReference>
<dbReference type="EMBL" id="LIXH01000030">
    <property type="protein sequence ID" value="KOS32545.1"/>
    <property type="molecule type" value="Genomic_DNA"/>
</dbReference>
<evidence type="ECO:0000313" key="52">
    <source>
        <dbReference type="Proteomes" id="UP000595660"/>
    </source>
</evidence>
<reference evidence="40 41" key="12">
    <citation type="submission" date="2018-06" db="EMBL/GenBank/DDBJ databases">
        <authorList>
            <consortium name="Pathogen Informatics"/>
            <person name="Doyle S."/>
        </authorList>
    </citation>
    <scope>NUCLEOTIDE SEQUENCE [LARGE SCALE GENOMIC DNA]</scope>
    <source>
        <strain evidence="32 40">NCTC13094</strain>
        <strain evidence="31 41">NCTC13338</strain>
    </source>
</reference>
<name>A0A024C0W7_HELPX</name>
<evidence type="ECO:0000259" key="10">
    <source>
        <dbReference type="Pfam" id="PF01618"/>
    </source>
</evidence>
<evidence type="ECO:0000313" key="38">
    <source>
        <dbReference type="Proteomes" id="UP000236568"/>
    </source>
</evidence>
<evidence type="ECO:0000313" key="31">
    <source>
        <dbReference type="EMBL" id="STO82558.1"/>
    </source>
</evidence>
<evidence type="ECO:0000313" key="21">
    <source>
        <dbReference type="EMBL" id="PUD37622.1"/>
    </source>
</evidence>
<evidence type="ECO:0000313" key="23">
    <source>
        <dbReference type="EMBL" id="QQW99504.1"/>
    </source>
</evidence>
<evidence type="ECO:0000313" key="12">
    <source>
        <dbReference type="EMBL" id="ANH48316.1"/>
    </source>
</evidence>
<dbReference type="Proteomes" id="UP001262343">
    <property type="component" value="Unassembled WGS sequence"/>
</dbReference>
<evidence type="ECO:0000256" key="1">
    <source>
        <dbReference type="ARBA" id="ARBA00004429"/>
    </source>
</evidence>
<keyword evidence="11" id="KW-0969">Cilium</keyword>
<reference evidence="30 37" key="5">
    <citation type="submission" date="2016-12" db="EMBL/GenBank/DDBJ databases">
        <authorList>
            <person name="Song W.-J."/>
            <person name="Kurnit D.M."/>
        </authorList>
    </citation>
    <scope>NUCLEOTIDE SEQUENCE [LARGE SCALE GENOMIC DNA]</scope>
    <source>
        <strain evidence="30">BCM-300</strain>
    </source>
</reference>
<dbReference type="EMBL" id="MUPN01000056">
    <property type="protein sequence ID" value="OOQ41521.1"/>
    <property type="molecule type" value="Genomic_DNA"/>
</dbReference>
<dbReference type="Proteomes" id="UP000289281">
    <property type="component" value="Chromosome"/>
</dbReference>
<evidence type="ECO:0000256" key="9">
    <source>
        <dbReference type="SAM" id="Phobius"/>
    </source>
</evidence>
<keyword evidence="5 9" id="KW-0812">Transmembrane</keyword>
<dbReference type="EMBL" id="RPFP01000019">
    <property type="protein sequence ID" value="RPF69446.1"/>
    <property type="molecule type" value="Genomic_DNA"/>
</dbReference>
<keyword evidence="3" id="KW-0813">Transport</keyword>
<proteinExistence type="inferred from homology"/>
<reference evidence="14 47" key="3">
    <citation type="submission" date="2016-08" db="EMBL/GenBank/DDBJ databases">
        <title>Whole genome shotgun sequence of Helicobacter pylori strain ATCC43504.</title>
        <authorList>
            <person name="Mimuro H."/>
            <person name="Ogura Y."/>
            <person name="Katsura K."/>
            <person name="Hayashi T."/>
        </authorList>
    </citation>
    <scope>NUCLEOTIDE SEQUENCE [LARGE SCALE GENOMIC DNA]</scope>
    <source>
        <strain evidence="47">ATCC 43504</strain>
        <strain evidence="14">ATCC43504</strain>
    </source>
</reference>
<evidence type="ECO:0000313" key="25">
    <source>
        <dbReference type="EMBL" id="RKU95291.1"/>
    </source>
</evidence>
<evidence type="ECO:0000313" key="32">
    <source>
        <dbReference type="EMBL" id="STR28156.1"/>
    </source>
</evidence>
<organism evidence="26 45">
    <name type="scientific">Helicobacter pylori</name>
    <name type="common">Campylobacter pylori</name>
    <dbReference type="NCBI Taxonomy" id="210"/>
    <lineage>
        <taxon>Bacteria</taxon>
        <taxon>Pseudomonadati</taxon>
        <taxon>Campylobacterota</taxon>
        <taxon>Epsilonproteobacteria</taxon>
        <taxon>Campylobacterales</taxon>
        <taxon>Helicobacteraceae</taxon>
        <taxon>Helicobacter</taxon>
    </lineage>
</organism>
<dbReference type="InterPro" id="IPR000540">
    <property type="entry name" value="Flag_MotA_CS"/>
</dbReference>
<evidence type="ECO:0000313" key="45">
    <source>
        <dbReference type="Proteomes" id="UP000279456"/>
    </source>
</evidence>
<dbReference type="GO" id="GO:0005886">
    <property type="term" value="C:plasma membrane"/>
    <property type="evidence" value="ECO:0007669"/>
    <property type="project" value="UniProtKB-SubCell"/>
</dbReference>
<evidence type="ECO:0000313" key="35">
    <source>
        <dbReference type="Proteomes" id="UP000078062"/>
    </source>
</evidence>
<reference evidence="17 50" key="16">
    <citation type="journal article" date="2020" name="J. Clin. Microbiol.">
        <title>Helicobacter pylori infections in the Bronx, New York: Surveying Antibiotic Susceptibility and Strain Lineage by Whole-genome Sequencing.</title>
        <authorList>
            <person name="Saranathan R."/>
            <person name="Levi M.H."/>
            <person name="Wattam A.R."/>
            <person name="Malek A."/>
            <person name="Asare E."/>
            <person name="Behin D.S."/>
            <person name="Pan D.H."/>
            <person name="Jacobs W.R."/>
            <person name="Szymczak W.A."/>
        </authorList>
    </citation>
    <scope>NUCLEOTIDE SEQUENCE [LARGE SCALE GENOMIC DNA]</scope>
    <source>
        <strain evidence="17 50">MHP10</strain>
    </source>
</reference>
<dbReference type="EMBL" id="MUPM01000214">
    <property type="protein sequence ID" value="OOQ31677.1"/>
    <property type="molecule type" value="Genomic_DNA"/>
</dbReference>
<dbReference type="Proteomes" id="UP000276972">
    <property type="component" value="Unassembled WGS sequence"/>
</dbReference>
<dbReference type="Proteomes" id="UP000275263">
    <property type="component" value="Unassembled WGS sequence"/>
</dbReference>
<dbReference type="PANTHER" id="PTHR30433">
    <property type="entry name" value="CHEMOTAXIS PROTEIN MOTA"/>
    <property type="match status" value="1"/>
</dbReference>
<dbReference type="EMBL" id="JAVKQK010000007">
    <property type="protein sequence ID" value="MDU9789887.1"/>
    <property type="molecule type" value="Genomic_DNA"/>
</dbReference>
<dbReference type="PROSITE" id="PS01307">
    <property type="entry name" value="MOTA"/>
    <property type="match status" value="1"/>
</dbReference>
<dbReference type="Proteomes" id="UP000244660">
    <property type="component" value="Unassembled WGS sequence"/>
</dbReference>
<gene>
    <name evidence="14" type="primary">pomA</name>
    <name evidence="16" type="synonym">motA</name>
    <name evidence="11" type="ORF">AA973_02595</name>
    <name evidence="12" type="ORF">AA977_03830</name>
    <name evidence="15" type="ORF">AM496_05770</name>
    <name evidence="20" type="ORF">B0X64_00500</name>
    <name evidence="19" type="ORF">B0X69_05555</name>
    <name evidence="30" type="ORF">BCM300_00860</name>
    <name evidence="18" type="ORF">BIZ48_03765</name>
    <name evidence="13" type="ORF">C2842_04160</name>
    <name evidence="21" type="ORF">C2R92_07405</name>
    <name evidence="25" type="ORF">DB721_03495</name>
    <name evidence="26" type="ORF">DD776_04405</name>
    <name evidence="29" type="ORF">EC547_00670</name>
    <name evidence="28" type="ORF">EGV97_04540</name>
    <name evidence="27" type="ORF">EGW01_05540</name>
    <name evidence="17" type="ORF">F7218_04670</name>
    <name evidence="24" type="ORF">HG562_02865</name>
    <name evidence="23" type="ORF">HGK51_03985</name>
    <name evidence="22" type="ORF">HK440_03530</name>
    <name evidence="14" type="ORF">HPATCC43504_01012</name>
    <name evidence="32" type="ORF">NCTC13094_01129</name>
    <name evidence="31" type="ORF">NCTC13338_00675</name>
    <name evidence="16" type="ORF">RGC53_03410</name>
</gene>
<feature type="transmembrane region" description="Helical" evidence="9">
    <location>
        <begin position="178"/>
        <end position="200"/>
    </location>
</feature>
<evidence type="ECO:0000313" key="19">
    <source>
        <dbReference type="EMBL" id="OOQ31677.1"/>
    </source>
</evidence>
<evidence type="ECO:0000313" key="49">
    <source>
        <dbReference type="Proteomes" id="UP000319650"/>
    </source>
</evidence>
<evidence type="ECO:0000313" key="39">
    <source>
        <dbReference type="Proteomes" id="UP000244660"/>
    </source>
</evidence>
<evidence type="ECO:0000313" key="40">
    <source>
        <dbReference type="Proteomes" id="UP000254195"/>
    </source>
</evidence>
<evidence type="ECO:0000313" key="20">
    <source>
        <dbReference type="EMBL" id="OOQ41521.1"/>
    </source>
</evidence>
<reference evidence="13 38" key="9">
    <citation type="submission" date="2018-01" db="EMBL/GenBank/DDBJ databases">
        <authorList>
            <person name="Morgan R.D."/>
        </authorList>
    </citation>
    <scope>NUCLEOTIDE SEQUENCE [LARGE SCALE GENOMIC DNA]</scope>
    <source>
        <strain evidence="13 38">26695-dRdM2</strain>
    </source>
</reference>
<evidence type="ECO:0000256" key="2">
    <source>
        <dbReference type="ARBA" id="ARBA00008038"/>
    </source>
</evidence>
<dbReference type="Proteomes" id="UP000319650">
    <property type="component" value="Unassembled WGS sequence"/>
</dbReference>
<keyword evidence="11" id="KW-0282">Flagellum</keyword>
<evidence type="ECO:0000313" key="51">
    <source>
        <dbReference type="Proteomes" id="UP000502945"/>
    </source>
</evidence>
<dbReference type="InterPro" id="IPR002898">
    <property type="entry name" value="MotA_ExbB_proton_chnl"/>
</dbReference>
<dbReference type="EMBL" id="QBQB01000199">
    <property type="protein sequence ID" value="PUD37622.1"/>
    <property type="molecule type" value="Genomic_DNA"/>
</dbReference>
<dbReference type="Proteomes" id="UP000319468">
    <property type="component" value="Unassembled WGS sequence"/>
</dbReference>
<dbReference type="Proteomes" id="UP000078062">
    <property type="component" value="Chromosome"/>
</dbReference>
<keyword evidence="8 9" id="KW-0472">Membrane</keyword>
<evidence type="ECO:0000313" key="43">
    <source>
        <dbReference type="Proteomes" id="UP000275263"/>
    </source>
</evidence>
<reference evidence="29 46" key="13">
    <citation type="submission" date="2018-10" db="EMBL/GenBank/DDBJ databases">
        <title>Genetic determinants and prediction of antibiotic resistance phenotypes in Helicobacter pylori.</title>
        <authorList>
            <person name="Wagner K."/>
        </authorList>
    </citation>
    <scope>NUCLEOTIDE SEQUENCE [LARGE SCALE GENOMIC DNA]</scope>
    <source>
        <strain evidence="29 46">ZH97</strain>
    </source>
</reference>
<dbReference type="Proteomes" id="UP000595660">
    <property type="component" value="Chromosome"/>
</dbReference>
<feature type="transmembrane region" description="Helical" evidence="9">
    <location>
        <begin position="29"/>
        <end position="47"/>
    </location>
</feature>
<dbReference type="Proteomes" id="UP000254195">
    <property type="component" value="Unassembled WGS sequence"/>
</dbReference>
<evidence type="ECO:0000313" key="11">
    <source>
        <dbReference type="EMBL" id="ANH46759.1"/>
    </source>
</evidence>
<evidence type="ECO:0000313" key="14">
    <source>
        <dbReference type="EMBL" id="BBI22947.1"/>
    </source>
</evidence>
<dbReference type="OMA" id="KYTKARY"/>
<reference evidence="52 53" key="15">
    <citation type="journal article" date="2020" name="Front. Microbiol.">
        <title>Identification of New Helicobacter pylori Subpopulations in Native Americans and Mestizos From Peru.</title>
        <authorList>
            <person name="Gutierrez-Escobar A.J."/>
            <person name="Velapatino B."/>
            <person name="Borda V."/>
            <person name="Rabkin C.S."/>
            <person name="Tarazona-Santos E."/>
            <person name="Cabrera L."/>
            <person name="Cok J."/>
            <person name="Hooper C.C."/>
            <person name="Jahuira-Arias H."/>
            <person name="Herrera P."/>
            <person name="Noureen M."/>
            <person name="Wang D."/>
            <person name="Romero-Gallo J."/>
            <person name="Tran B."/>
            <person name="Peek R.M. Jr"/>
            <person name="Berg D.E."/>
            <person name="Gilman R.H."/>
            <person name="Camargo M.C."/>
        </authorList>
    </citation>
    <scope>NUCLEOTIDE SEQUENCE [LARGE SCALE GENOMIC DNA]</scope>
    <source>
        <strain evidence="23 53">ASHA-006</strain>
        <strain evidence="24 52">SHIM-010</strain>
    </source>
</reference>
<evidence type="ECO:0000313" key="30">
    <source>
        <dbReference type="EMBL" id="SMA52848.1"/>
    </source>
</evidence>
<dbReference type="Proteomes" id="UP000460877">
    <property type="component" value="Unassembled WGS sequence"/>
</dbReference>
<keyword evidence="11" id="KW-0966">Cell projection</keyword>
<dbReference type="EMBL" id="CP053396">
    <property type="protein sequence ID" value="QJW43516.1"/>
    <property type="molecule type" value="Genomic_DNA"/>
</dbReference>
<dbReference type="AlphaFoldDB" id="A0A024C0W7"/>
<dbReference type="Proteomes" id="UP000198366">
    <property type="component" value="Chromosome I"/>
</dbReference>
<comment type="similarity">
    <text evidence="2">Belongs to the MotA family.</text>
</comment>
<dbReference type="Proteomes" id="UP000078049">
    <property type="component" value="Chromosome"/>
</dbReference>
<evidence type="ECO:0000313" key="18">
    <source>
        <dbReference type="EMBL" id="OLR46760.1"/>
    </source>
</evidence>
<dbReference type="EMBL" id="RJHK01000001">
    <property type="protein sequence ID" value="RVZ36246.1"/>
    <property type="molecule type" value="Genomic_DNA"/>
</dbReference>
<evidence type="ECO:0000256" key="4">
    <source>
        <dbReference type="ARBA" id="ARBA00022475"/>
    </source>
</evidence>
<evidence type="ECO:0000313" key="50">
    <source>
        <dbReference type="Proteomes" id="UP000460877"/>
    </source>
</evidence>
<dbReference type="GO" id="GO:0006935">
    <property type="term" value="P:chemotaxis"/>
    <property type="evidence" value="ECO:0007669"/>
    <property type="project" value="InterPro"/>
</dbReference>
<dbReference type="EMBL" id="CP051511">
    <property type="protein sequence ID" value="QQW99504.1"/>
    <property type="molecule type" value="Genomic_DNA"/>
</dbReference>
<reference evidence="22 51" key="17">
    <citation type="submission" date="2020-05" db="EMBL/GenBank/DDBJ databases">
        <title>Proteome, Transcriptome, Methylome of different strains of Helicobacter pylori.</title>
        <authorList>
            <person name="Butenko I."/>
            <person name="Fedorov D."/>
            <person name="Babenko V."/>
            <person name="Manolov A."/>
            <person name="Boldyreva D."/>
            <person name="Klimina K."/>
            <person name="Veselovski V."/>
            <person name="Malahova M."/>
            <person name="Semashko T."/>
            <person name="Semenov I."/>
            <person name="Govorun V."/>
        </authorList>
    </citation>
    <scope>NUCLEOTIDE SEQUENCE [LARGE SCALE GENOMIC DNA]</scope>
    <source>
        <strain evidence="22 51">HPY</strain>
    </source>
</reference>